<proteinExistence type="predicted"/>
<dbReference type="Proteomes" id="UP000321776">
    <property type="component" value="Unassembled WGS sequence"/>
</dbReference>
<evidence type="ECO:0000313" key="3">
    <source>
        <dbReference type="EMBL" id="MEM5343138.1"/>
    </source>
</evidence>
<reference evidence="4 5" key="1">
    <citation type="journal article" date="2018" name="Int. J. Syst. Evol. Microbiol.">
        <title>Paraburkholderia azotifigens sp. nov., a nitrogen-fixing bacterium isolated from paddy soil.</title>
        <authorList>
            <person name="Choi G.M."/>
            <person name="Im W.T."/>
        </authorList>
    </citation>
    <scope>NUCLEOTIDE SEQUENCE [LARGE SCALE GENOMIC DNA]</scope>
    <source>
        <strain evidence="4 5">NF 2-5-3</strain>
    </source>
</reference>
<name>A0A5C6V5R8_9BURK</name>
<sequence>MSSENSKKSQKNTTREPHHSHDWMSPVKDGMQCGADLEYDPEFVVLASAVAAKTEAQYGDFVGVPEPVNWTDVDRDCRRLMMRSKDIRLAVLFTRCCTRLKGAAGLAEGLALLAAWLAAWPEAIHPQPDVDEDREAAFEIRMNALQSLTDTHGLLSDLREIALTRSTATRLQVRDVERAFAHPRPSDALSPDSVTRQLEELRMRHRSVLTGFDDALESLASIEGWCRVHLSLYAPDLTALKRILGHVASPAGSRAAHDALEEAHGTKRENQDEQEHAALAEAPITFDESDASTSSEPMTSRMAASASDRHAALDLIREARLWFEQHEPSSPIPVLLKRAEQFVGKRYVDVVKAIPPELLAQWEQADQAE</sequence>
<evidence type="ECO:0000259" key="2">
    <source>
        <dbReference type="Pfam" id="PF06812"/>
    </source>
</evidence>
<dbReference type="InterPro" id="IPR010657">
    <property type="entry name" value="ImpA_N"/>
</dbReference>
<evidence type="ECO:0000256" key="1">
    <source>
        <dbReference type="SAM" id="MobiDB-lite"/>
    </source>
</evidence>
<comment type="caution">
    <text evidence="4">The sequence shown here is derived from an EMBL/GenBank/DDBJ whole genome shotgun (WGS) entry which is preliminary data.</text>
</comment>
<reference evidence="3 6" key="3">
    <citation type="submission" date="2024-01" db="EMBL/GenBank/DDBJ databases">
        <title>The diversity of rhizobia nodulating Mimosa spp. in eleven states of Brazil covering several biomes is determined by host plant, location, and edaphic factors.</title>
        <authorList>
            <person name="Rouws L."/>
            <person name="Barauna A."/>
            <person name="Beukes C."/>
            <person name="De Faria S.M."/>
            <person name="Gross E."/>
            <person name="Dos Reis Junior F.B."/>
            <person name="Simon M."/>
            <person name="Maluk M."/>
            <person name="Odee D.W."/>
            <person name="Kenicer G."/>
            <person name="Young J.P.W."/>
            <person name="Reis V.M."/>
            <person name="Zilli J."/>
            <person name="James E.K."/>
        </authorList>
    </citation>
    <scope>NUCLEOTIDE SEQUENCE [LARGE SCALE GENOMIC DNA]</scope>
    <source>
        <strain evidence="3 6">JPY530</strain>
    </source>
</reference>
<dbReference type="InterPro" id="IPR017740">
    <property type="entry name" value="TssA-like"/>
</dbReference>
<dbReference type="EMBL" id="JAZHGA010000021">
    <property type="protein sequence ID" value="MEM5343138.1"/>
    <property type="molecule type" value="Genomic_DNA"/>
</dbReference>
<feature type="domain" description="ImpA N-terminal" evidence="2">
    <location>
        <begin position="25"/>
        <end position="149"/>
    </location>
</feature>
<gene>
    <name evidence="4" type="ORF">FRZ40_37970</name>
    <name evidence="3" type="ORF">V4C56_26370</name>
</gene>
<keyword evidence="6" id="KW-1185">Reference proteome</keyword>
<dbReference type="PANTHER" id="PTHR37951">
    <property type="entry name" value="CYTOPLASMIC PROTEIN-RELATED"/>
    <property type="match status" value="1"/>
</dbReference>
<feature type="compositionally biased region" description="Basic and acidic residues" evidence="1">
    <location>
        <begin position="255"/>
        <end position="275"/>
    </location>
</feature>
<evidence type="ECO:0000313" key="5">
    <source>
        <dbReference type="Proteomes" id="UP000321776"/>
    </source>
</evidence>
<evidence type="ECO:0000313" key="4">
    <source>
        <dbReference type="EMBL" id="TXC80100.1"/>
    </source>
</evidence>
<accession>A0A5C6V5R8</accession>
<feature type="region of interest" description="Disordered" evidence="1">
    <location>
        <begin position="1"/>
        <end position="27"/>
    </location>
</feature>
<dbReference type="EMBL" id="VOQS01000005">
    <property type="protein sequence ID" value="TXC80100.1"/>
    <property type="molecule type" value="Genomic_DNA"/>
</dbReference>
<dbReference type="PANTHER" id="PTHR37951:SF1">
    <property type="entry name" value="TYPE VI SECRETION SYSTEM COMPONENT TSSA1"/>
    <property type="match status" value="1"/>
</dbReference>
<organism evidence="4 5">
    <name type="scientific">Paraburkholderia azotifigens</name>
    <dbReference type="NCBI Taxonomy" id="2057004"/>
    <lineage>
        <taxon>Bacteria</taxon>
        <taxon>Pseudomonadati</taxon>
        <taxon>Pseudomonadota</taxon>
        <taxon>Betaproteobacteria</taxon>
        <taxon>Burkholderiales</taxon>
        <taxon>Burkholderiaceae</taxon>
        <taxon>Paraburkholderia</taxon>
    </lineage>
</organism>
<reference evidence="4" key="2">
    <citation type="submission" date="2019-08" db="EMBL/GenBank/DDBJ databases">
        <authorList>
            <person name="Im W.-T."/>
        </authorList>
    </citation>
    <scope>NUCLEOTIDE SEQUENCE</scope>
    <source>
        <strain evidence="4">NF 2-5-3</strain>
    </source>
</reference>
<feature type="region of interest" description="Disordered" evidence="1">
    <location>
        <begin position="254"/>
        <end position="275"/>
    </location>
</feature>
<dbReference type="Proteomes" id="UP001481677">
    <property type="component" value="Unassembled WGS sequence"/>
</dbReference>
<dbReference type="Pfam" id="PF06812">
    <property type="entry name" value="ImpA_N"/>
    <property type="match status" value="1"/>
</dbReference>
<dbReference type="AlphaFoldDB" id="A0A5C6V5R8"/>
<dbReference type="RefSeq" id="WP_147237625.1">
    <property type="nucleotide sequence ID" value="NZ_JAZHFZ010000021.1"/>
</dbReference>
<evidence type="ECO:0000313" key="6">
    <source>
        <dbReference type="Proteomes" id="UP001481677"/>
    </source>
</evidence>
<feature type="compositionally biased region" description="Basic and acidic residues" evidence="1">
    <location>
        <begin position="13"/>
        <end position="22"/>
    </location>
</feature>
<protein>
    <submittedName>
        <fullName evidence="3">Type VI secretion system ImpA family N-terminal domain-containing protein</fullName>
    </submittedName>
    <submittedName>
        <fullName evidence="4">Type VI secretion system protein TssA</fullName>
    </submittedName>
</protein>